<keyword evidence="1" id="KW-1185">Reference proteome</keyword>
<proteinExistence type="predicted"/>
<accession>A0A915HIT8</accession>
<evidence type="ECO:0000313" key="2">
    <source>
        <dbReference type="WBParaSite" id="nRc.2.0.1.t01913-RA"/>
    </source>
</evidence>
<organism evidence="1 2">
    <name type="scientific">Romanomermis culicivorax</name>
    <name type="common">Nematode worm</name>
    <dbReference type="NCBI Taxonomy" id="13658"/>
    <lineage>
        <taxon>Eukaryota</taxon>
        <taxon>Metazoa</taxon>
        <taxon>Ecdysozoa</taxon>
        <taxon>Nematoda</taxon>
        <taxon>Enoplea</taxon>
        <taxon>Dorylaimia</taxon>
        <taxon>Mermithida</taxon>
        <taxon>Mermithoidea</taxon>
        <taxon>Mermithidae</taxon>
        <taxon>Romanomermis</taxon>
    </lineage>
</organism>
<reference evidence="2" key="1">
    <citation type="submission" date="2022-11" db="UniProtKB">
        <authorList>
            <consortium name="WormBaseParasite"/>
        </authorList>
    </citation>
    <scope>IDENTIFICATION</scope>
</reference>
<sequence>MPSGGEKTRVPEHAKYPGTLETVYPGPRIWKPFPHYRKRVQQPIERTPYKPYKNKRRLKQQGKLKMRLLYGATFPDRILSNGESGSSRTVRLKTEQISTVLQAFPTSAINFGAELFHFSANIRRAIFRARSGYNDTNFSIIRSKTIIVVIAVEFFSTGDETSRDSRV</sequence>
<dbReference type="WBParaSite" id="nRc.2.0.1.t01913-RA">
    <property type="protein sequence ID" value="nRc.2.0.1.t01913-RA"/>
    <property type="gene ID" value="nRc.2.0.1.g01913"/>
</dbReference>
<dbReference type="Proteomes" id="UP000887565">
    <property type="component" value="Unplaced"/>
</dbReference>
<dbReference type="AlphaFoldDB" id="A0A915HIT8"/>
<name>A0A915HIT8_ROMCU</name>
<protein>
    <submittedName>
        <fullName evidence="2">Uncharacterized protein</fullName>
    </submittedName>
</protein>
<evidence type="ECO:0000313" key="1">
    <source>
        <dbReference type="Proteomes" id="UP000887565"/>
    </source>
</evidence>